<keyword evidence="5" id="KW-0808">Transferase</keyword>
<evidence type="ECO:0000259" key="13">
    <source>
        <dbReference type="PROSITE" id="PS00794"/>
    </source>
</evidence>
<dbReference type="STRING" id="555500.I215_11629"/>
<sequence>MTLLLFLCMVEHLIKRAYLSVGSNLGDRQANLQTAIELLNEKAGNIVCCSSVYQTPAWGFKSDDFYNICLGIDTPFTPKELLDCMLSIEATLGRTRDPNAEHYAARTIDLDILFYHDYIIEDEQLIVPHPSMQLRRFVLEPLAQIIPGKIHPVLNKTVSELLEQCEDQSGIEKTDLQLQFQKNNFSKFRFIAIEGNIGAGKTTLATKIAEDFNGQLILERFADNPFLPKFYEDQNRYAFTLEMSFLADRYQQFTSDTSKPNLFNNFMISDYDIFKSLIFANVTLQKEEFDLYRKLFNIMYKEVVKPDIYVYLFQSHERLLENIKKRGREYEQQIDPSYLKSINSAYLQFIKSHPEINPIIIDVTELDFVEHQRDYQFIIDKIHQNG</sequence>
<keyword evidence="9" id="KW-0289">Folate biosynthesis</keyword>
<dbReference type="PATRIC" id="fig|555500.3.peg.2396"/>
<accession>K2QIR5</accession>
<dbReference type="PANTHER" id="PTHR43071:SF1">
    <property type="entry name" value="2-AMINO-4-HYDROXY-6-HYDROXYMETHYLDIHYDROPTERIDINE PYROPHOSPHOKINASE"/>
    <property type="match status" value="1"/>
</dbReference>
<dbReference type="GO" id="GO:0016301">
    <property type="term" value="F:kinase activity"/>
    <property type="evidence" value="ECO:0007669"/>
    <property type="project" value="UniProtKB-KW"/>
</dbReference>
<dbReference type="UniPathway" id="UPA00077">
    <property type="reaction ID" value="UER00155"/>
</dbReference>
<evidence type="ECO:0000256" key="6">
    <source>
        <dbReference type="ARBA" id="ARBA00022741"/>
    </source>
</evidence>
<keyword evidence="8" id="KW-0067">ATP-binding</keyword>
<reference evidence="14 15" key="1">
    <citation type="journal article" date="2012" name="J. Bacteriol.">
        <title>Genome Sequence of Galbibacter marinum Type Strain ck-I2-15.</title>
        <authorList>
            <person name="Lai Q."/>
            <person name="Li C."/>
            <person name="Shao Z."/>
        </authorList>
    </citation>
    <scope>NUCLEOTIDE SEQUENCE [LARGE SCALE GENOMIC DNA]</scope>
    <source>
        <strain evidence="15">ck-I2-15</strain>
    </source>
</reference>
<dbReference type="GO" id="GO:0046656">
    <property type="term" value="P:folic acid biosynthetic process"/>
    <property type="evidence" value="ECO:0007669"/>
    <property type="project" value="UniProtKB-KW"/>
</dbReference>
<dbReference type="SUPFAM" id="SSF55083">
    <property type="entry name" value="6-hydroxymethyl-7,8-dihydropterin pyrophosphokinase, HPPK"/>
    <property type="match status" value="1"/>
</dbReference>
<evidence type="ECO:0000256" key="10">
    <source>
        <dbReference type="ARBA" id="ARBA00029409"/>
    </source>
</evidence>
<dbReference type="EMBL" id="AMSG01000018">
    <property type="protein sequence ID" value="EKF54607.1"/>
    <property type="molecule type" value="Genomic_DNA"/>
</dbReference>
<proteinExistence type="inferred from homology"/>
<dbReference type="Pfam" id="PF01712">
    <property type="entry name" value="dNK"/>
    <property type="match status" value="1"/>
</dbReference>
<dbReference type="CDD" id="cd01673">
    <property type="entry name" value="dNK"/>
    <property type="match status" value="1"/>
</dbReference>
<dbReference type="InterPro" id="IPR000550">
    <property type="entry name" value="Hppk"/>
</dbReference>
<evidence type="ECO:0000313" key="14">
    <source>
        <dbReference type="EMBL" id="EKF54607.1"/>
    </source>
</evidence>
<dbReference type="GO" id="GO:0003848">
    <property type="term" value="F:2-amino-4-hydroxy-6-hydroxymethyldihydropteridine diphosphokinase activity"/>
    <property type="evidence" value="ECO:0007669"/>
    <property type="project" value="UniProtKB-EC"/>
</dbReference>
<evidence type="ECO:0000256" key="9">
    <source>
        <dbReference type="ARBA" id="ARBA00022909"/>
    </source>
</evidence>
<comment type="function">
    <text evidence="10">Catalyzes the transfer of pyrophosphate from adenosine triphosphate (ATP) to 6-hydroxymethyl-7,8-dihydropterin, an enzymatic step in folate biosynthesis pathway.</text>
</comment>
<name>K2QIR5_9FLAO</name>
<evidence type="ECO:0000256" key="11">
    <source>
        <dbReference type="ARBA" id="ARBA00029766"/>
    </source>
</evidence>
<evidence type="ECO:0000313" key="15">
    <source>
        <dbReference type="Proteomes" id="UP000007364"/>
    </source>
</evidence>
<dbReference type="Gene3D" id="3.40.50.300">
    <property type="entry name" value="P-loop containing nucleotide triphosphate hydrolases"/>
    <property type="match status" value="1"/>
</dbReference>
<keyword evidence="6" id="KW-0547">Nucleotide-binding</keyword>
<comment type="pathway">
    <text evidence="1">Cofactor biosynthesis; tetrahydrofolate biosynthesis; 2-amino-4-hydroxy-6-hydroxymethyl-7,8-dihydropteridine diphosphate from 7,8-dihydroneopterin triphosphate: step 4/4.</text>
</comment>
<organism evidence="14 15">
    <name type="scientific">Galbibacter marinus</name>
    <dbReference type="NCBI Taxonomy" id="555500"/>
    <lineage>
        <taxon>Bacteria</taxon>
        <taxon>Pseudomonadati</taxon>
        <taxon>Bacteroidota</taxon>
        <taxon>Flavobacteriia</taxon>
        <taxon>Flavobacteriales</taxon>
        <taxon>Flavobacteriaceae</taxon>
        <taxon>Galbibacter</taxon>
    </lineage>
</organism>
<evidence type="ECO:0000256" key="1">
    <source>
        <dbReference type="ARBA" id="ARBA00005051"/>
    </source>
</evidence>
<dbReference type="RefSeq" id="WP_008992165.1">
    <property type="nucleotide sequence ID" value="NZ_AMSG01000018.1"/>
</dbReference>
<evidence type="ECO:0000256" key="12">
    <source>
        <dbReference type="ARBA" id="ARBA00033413"/>
    </source>
</evidence>
<keyword evidence="7 14" id="KW-0418">Kinase</keyword>
<feature type="domain" description="7,8-dihydro-6-hydroxymethylpterin-pyrophosphokinase" evidence="13">
    <location>
        <begin position="102"/>
        <end position="113"/>
    </location>
</feature>
<dbReference type="EC" id="2.7.6.3" evidence="3"/>
<dbReference type="GO" id="GO:0046654">
    <property type="term" value="P:tetrahydrofolate biosynthetic process"/>
    <property type="evidence" value="ECO:0007669"/>
    <property type="project" value="UniProtKB-UniPathway"/>
</dbReference>
<evidence type="ECO:0000256" key="4">
    <source>
        <dbReference type="ARBA" id="ARBA00016218"/>
    </source>
</evidence>
<dbReference type="eggNOG" id="COG0801">
    <property type="taxonomic scope" value="Bacteria"/>
</dbReference>
<gene>
    <name evidence="14" type="ORF">I215_11629</name>
</gene>
<evidence type="ECO:0000256" key="7">
    <source>
        <dbReference type="ARBA" id="ARBA00022777"/>
    </source>
</evidence>
<dbReference type="PROSITE" id="PS00794">
    <property type="entry name" value="HPPK"/>
    <property type="match status" value="1"/>
</dbReference>
<dbReference type="PANTHER" id="PTHR43071">
    <property type="entry name" value="2-AMINO-4-HYDROXY-6-HYDROXYMETHYLDIHYDROPTERIDINE PYROPHOSPHOKINASE"/>
    <property type="match status" value="1"/>
</dbReference>
<evidence type="ECO:0000256" key="3">
    <source>
        <dbReference type="ARBA" id="ARBA00013253"/>
    </source>
</evidence>
<dbReference type="InterPro" id="IPR035907">
    <property type="entry name" value="Hppk_sf"/>
</dbReference>
<comment type="caution">
    <text evidence="14">The sequence shown here is derived from an EMBL/GenBank/DDBJ whole genome shotgun (WGS) entry which is preliminary data.</text>
</comment>
<comment type="similarity">
    <text evidence="2">Belongs to the HPPK family.</text>
</comment>
<dbReference type="Pfam" id="PF01288">
    <property type="entry name" value="HPPK"/>
    <property type="match status" value="1"/>
</dbReference>
<dbReference type="eggNOG" id="COG1428">
    <property type="taxonomic scope" value="Bacteria"/>
</dbReference>
<dbReference type="InterPro" id="IPR027417">
    <property type="entry name" value="P-loop_NTPase"/>
</dbReference>
<dbReference type="AlphaFoldDB" id="K2QIR5"/>
<dbReference type="Gene3D" id="3.30.70.560">
    <property type="entry name" value="7,8-Dihydro-6-hydroxymethylpterin-pyrophosphokinase HPPK"/>
    <property type="match status" value="1"/>
</dbReference>
<dbReference type="NCBIfam" id="TIGR01498">
    <property type="entry name" value="folK"/>
    <property type="match status" value="1"/>
</dbReference>
<dbReference type="Proteomes" id="UP000007364">
    <property type="component" value="Unassembled WGS sequence"/>
</dbReference>
<dbReference type="InterPro" id="IPR031314">
    <property type="entry name" value="DNK_dom"/>
</dbReference>
<keyword evidence="15" id="KW-1185">Reference proteome</keyword>
<dbReference type="GO" id="GO:0005524">
    <property type="term" value="F:ATP binding"/>
    <property type="evidence" value="ECO:0007669"/>
    <property type="project" value="UniProtKB-KW"/>
</dbReference>
<evidence type="ECO:0000256" key="8">
    <source>
        <dbReference type="ARBA" id="ARBA00022840"/>
    </source>
</evidence>
<protein>
    <recommendedName>
        <fullName evidence="4">2-amino-4-hydroxy-6-hydroxymethyldihydropteridine pyrophosphokinase</fullName>
        <ecNumber evidence="3">2.7.6.3</ecNumber>
    </recommendedName>
    <alternativeName>
        <fullName evidence="11">6-hydroxymethyl-7,8-dihydropterin pyrophosphokinase</fullName>
    </alternativeName>
    <alternativeName>
        <fullName evidence="12">7,8-dihydro-6-hydroxymethylpterin-pyrophosphokinase</fullName>
    </alternativeName>
</protein>
<dbReference type="SUPFAM" id="SSF52540">
    <property type="entry name" value="P-loop containing nucleoside triphosphate hydrolases"/>
    <property type="match status" value="1"/>
</dbReference>
<dbReference type="CDD" id="cd00483">
    <property type="entry name" value="HPPK"/>
    <property type="match status" value="1"/>
</dbReference>
<evidence type="ECO:0000256" key="2">
    <source>
        <dbReference type="ARBA" id="ARBA00005810"/>
    </source>
</evidence>
<evidence type="ECO:0000256" key="5">
    <source>
        <dbReference type="ARBA" id="ARBA00022679"/>
    </source>
</evidence>